<name>A0A813L463_POLGL</name>
<reference evidence="3" key="1">
    <citation type="submission" date="2021-02" db="EMBL/GenBank/DDBJ databases">
        <authorList>
            <person name="Dougan E. K."/>
            <person name="Rhodes N."/>
            <person name="Thang M."/>
            <person name="Chan C."/>
        </authorList>
    </citation>
    <scope>NUCLEOTIDE SEQUENCE</scope>
</reference>
<comment type="caution">
    <text evidence="3">The sequence shown here is derived from an EMBL/GenBank/DDBJ whole genome shotgun (WGS) entry which is preliminary data.</text>
</comment>
<dbReference type="EMBL" id="CAJNNV010002909">
    <property type="protein sequence ID" value="CAE8588043.1"/>
    <property type="molecule type" value="Genomic_DNA"/>
</dbReference>
<feature type="region of interest" description="Disordered" evidence="1">
    <location>
        <begin position="56"/>
        <end position="110"/>
    </location>
</feature>
<feature type="region of interest" description="Disordered" evidence="1">
    <location>
        <begin position="181"/>
        <end position="212"/>
    </location>
</feature>
<dbReference type="EMBL" id="CAJNNW010033468">
    <property type="protein sequence ID" value="CAE8719028.1"/>
    <property type="molecule type" value="Genomic_DNA"/>
</dbReference>
<proteinExistence type="predicted"/>
<evidence type="ECO:0000313" key="4">
    <source>
        <dbReference type="Proteomes" id="UP000626109"/>
    </source>
</evidence>
<feature type="compositionally biased region" description="Polar residues" evidence="1">
    <location>
        <begin position="195"/>
        <end position="212"/>
    </location>
</feature>
<dbReference type="Proteomes" id="UP000626109">
    <property type="component" value="Unassembled WGS sequence"/>
</dbReference>
<accession>A0A813L463</accession>
<evidence type="ECO:0000313" key="5">
    <source>
        <dbReference type="Proteomes" id="UP000654075"/>
    </source>
</evidence>
<evidence type="ECO:0000313" key="3">
    <source>
        <dbReference type="EMBL" id="CAE8719028.1"/>
    </source>
</evidence>
<protein>
    <submittedName>
        <fullName evidence="3">Uncharacterized protein</fullName>
    </submittedName>
</protein>
<sequence>MAPSARSSLCRVRGLLSWARMNGISFSDFENSSFDSLYSRGFANARHGDEVAKNMKPGDWAMQLGPSSGMPNLPNFEPGTRHSRQNGERQRVPAAPASQAPRAVQPSQQRHMATIIPDRGFLDQNIPMMMPADRSVPSRSRAVPARQPTPLRDMGVMPGSTRVDHTWKPSREAAARVLHAPQSHALEAPRGVSSAPANSGGQQGTFVSWKTN</sequence>
<dbReference type="OMA" id="HAWRPSQ"/>
<evidence type="ECO:0000256" key="1">
    <source>
        <dbReference type="SAM" id="MobiDB-lite"/>
    </source>
</evidence>
<evidence type="ECO:0000313" key="2">
    <source>
        <dbReference type="EMBL" id="CAE8588043.1"/>
    </source>
</evidence>
<dbReference type="Proteomes" id="UP000654075">
    <property type="component" value="Unassembled WGS sequence"/>
</dbReference>
<dbReference type="OrthoDB" id="415612at2759"/>
<keyword evidence="5" id="KW-1185">Reference proteome</keyword>
<feature type="region of interest" description="Disordered" evidence="1">
    <location>
        <begin position="130"/>
        <end position="157"/>
    </location>
</feature>
<organism evidence="3 4">
    <name type="scientific">Polarella glacialis</name>
    <name type="common">Dinoflagellate</name>
    <dbReference type="NCBI Taxonomy" id="89957"/>
    <lineage>
        <taxon>Eukaryota</taxon>
        <taxon>Sar</taxon>
        <taxon>Alveolata</taxon>
        <taxon>Dinophyceae</taxon>
        <taxon>Suessiales</taxon>
        <taxon>Suessiaceae</taxon>
        <taxon>Polarella</taxon>
    </lineage>
</organism>
<dbReference type="AlphaFoldDB" id="A0A813L463"/>
<gene>
    <name evidence="2" type="ORF">PGLA1383_LOCUS6860</name>
    <name evidence="3" type="ORF">PGLA2088_LOCUS40404</name>
</gene>